<dbReference type="EMBL" id="JAAGRQ010000059">
    <property type="protein sequence ID" value="NDY57736.1"/>
    <property type="molecule type" value="Genomic_DNA"/>
</dbReference>
<evidence type="ECO:0000313" key="1">
    <source>
        <dbReference type="EMBL" id="NDY57736.1"/>
    </source>
</evidence>
<accession>A0A7K3NNG8</accession>
<proteinExistence type="predicted"/>
<protein>
    <submittedName>
        <fullName evidence="1">Uncharacterized protein</fullName>
    </submittedName>
</protein>
<dbReference type="Proteomes" id="UP000469724">
    <property type="component" value="Unassembled WGS sequence"/>
</dbReference>
<dbReference type="RefSeq" id="WP_163302818.1">
    <property type="nucleotide sequence ID" value="NZ_JAAGRQ010000059.1"/>
</dbReference>
<keyword evidence="2" id="KW-1185">Reference proteome</keyword>
<comment type="caution">
    <text evidence="1">The sequence shown here is derived from an EMBL/GenBank/DDBJ whole genome shotgun (WGS) entry which is preliminary data.</text>
</comment>
<name>A0A7K3NNG8_9BACT</name>
<gene>
    <name evidence="1" type="ORF">G3N56_13445</name>
</gene>
<evidence type="ECO:0000313" key="2">
    <source>
        <dbReference type="Proteomes" id="UP000469724"/>
    </source>
</evidence>
<reference evidence="1 2" key="1">
    <citation type="submission" date="2020-02" db="EMBL/GenBank/DDBJ databases">
        <title>Comparative genomics of sulfur disproportionating microorganisms.</title>
        <authorList>
            <person name="Ward L.M."/>
            <person name="Bertran E."/>
            <person name="Johnston D.T."/>
        </authorList>
    </citation>
    <scope>NUCLEOTIDE SEQUENCE [LARGE SCALE GENOMIC DNA]</scope>
    <source>
        <strain evidence="1 2">DSM 3696</strain>
    </source>
</reference>
<dbReference type="AlphaFoldDB" id="A0A7K3NNG8"/>
<organism evidence="1 2">
    <name type="scientific">Desulfolutivibrio sulfodismutans</name>
    <dbReference type="NCBI Taxonomy" id="63561"/>
    <lineage>
        <taxon>Bacteria</taxon>
        <taxon>Pseudomonadati</taxon>
        <taxon>Thermodesulfobacteriota</taxon>
        <taxon>Desulfovibrionia</taxon>
        <taxon>Desulfovibrionales</taxon>
        <taxon>Desulfovibrionaceae</taxon>
        <taxon>Desulfolutivibrio</taxon>
    </lineage>
</organism>
<sequence>MLTVLAWEVKTNAKLKGVSKEDAAIEEVISQMKERYFFSKREISFETARAWWRAYKKTGKF</sequence>